<evidence type="ECO:0000256" key="4">
    <source>
        <dbReference type="SAM" id="MobiDB-lite"/>
    </source>
</evidence>
<evidence type="ECO:0000256" key="3">
    <source>
        <dbReference type="ARBA" id="ARBA00023319"/>
    </source>
</evidence>
<evidence type="ECO:0000259" key="7">
    <source>
        <dbReference type="PROSITE" id="PS50853"/>
    </source>
</evidence>
<feature type="domain" description="Fibronectin type-III" evidence="7">
    <location>
        <begin position="860"/>
        <end position="959"/>
    </location>
</feature>
<dbReference type="FunFam" id="2.60.40.10:FF:000032">
    <property type="entry name" value="palladin isoform X1"/>
    <property type="match status" value="1"/>
</dbReference>
<dbReference type="InterPro" id="IPR013106">
    <property type="entry name" value="Ig_V-set"/>
</dbReference>
<dbReference type="InterPro" id="IPR007110">
    <property type="entry name" value="Ig-like_dom"/>
</dbReference>
<keyword evidence="5" id="KW-1133">Transmembrane helix</keyword>
<reference evidence="9" key="1">
    <citation type="submission" date="2011-08" db="EMBL/GenBank/DDBJ databases">
        <authorList>
            <person name="Rombauts S."/>
        </authorList>
    </citation>
    <scope>NUCLEOTIDE SEQUENCE</scope>
    <source>
        <strain evidence="9">London</strain>
    </source>
</reference>
<dbReference type="PROSITE" id="PS50835">
    <property type="entry name" value="IG_LIKE"/>
    <property type="match status" value="2"/>
</dbReference>
<dbReference type="Pfam" id="PF07679">
    <property type="entry name" value="I-set"/>
    <property type="match status" value="1"/>
</dbReference>
<evidence type="ECO:0000256" key="2">
    <source>
        <dbReference type="ARBA" id="ARBA00023157"/>
    </source>
</evidence>
<feature type="region of interest" description="Disordered" evidence="4">
    <location>
        <begin position="449"/>
        <end position="472"/>
    </location>
</feature>
<keyword evidence="3" id="KW-0393">Immunoglobulin domain</keyword>
<evidence type="ECO:0008006" key="10">
    <source>
        <dbReference type="Google" id="ProtNLM"/>
    </source>
</evidence>
<feature type="domain" description="Fibronectin type-III" evidence="7">
    <location>
        <begin position="649"/>
        <end position="742"/>
    </location>
</feature>
<feature type="transmembrane region" description="Helical" evidence="5">
    <location>
        <begin position="1481"/>
        <end position="1503"/>
    </location>
</feature>
<dbReference type="SMART" id="SM00408">
    <property type="entry name" value="IGc2"/>
    <property type="match status" value="3"/>
</dbReference>
<dbReference type="Gene3D" id="2.60.40.10">
    <property type="entry name" value="Immunoglobulins"/>
    <property type="match status" value="7"/>
</dbReference>
<keyword evidence="9" id="KW-1185">Reference proteome</keyword>
<dbReference type="InterPro" id="IPR002602">
    <property type="entry name" value="DB"/>
</dbReference>
<dbReference type="CDD" id="cd00063">
    <property type="entry name" value="FN3"/>
    <property type="match status" value="5"/>
</dbReference>
<feature type="region of interest" description="Disordered" evidence="4">
    <location>
        <begin position="1528"/>
        <end position="1562"/>
    </location>
</feature>
<dbReference type="InterPro" id="IPR003598">
    <property type="entry name" value="Ig_sub2"/>
</dbReference>
<feature type="compositionally biased region" description="Low complexity" evidence="4">
    <location>
        <begin position="451"/>
        <end position="465"/>
    </location>
</feature>
<name>T1KU72_TETUR</name>
<dbReference type="GO" id="GO:0030154">
    <property type="term" value="P:cell differentiation"/>
    <property type="evidence" value="ECO:0007669"/>
    <property type="project" value="UniProtKB-ARBA"/>
</dbReference>
<dbReference type="Proteomes" id="UP000015104">
    <property type="component" value="Unassembled WGS sequence"/>
</dbReference>
<feature type="compositionally biased region" description="Low complexity" evidence="4">
    <location>
        <begin position="19"/>
        <end position="32"/>
    </location>
</feature>
<dbReference type="SMART" id="SM00409">
    <property type="entry name" value="IG"/>
    <property type="match status" value="3"/>
</dbReference>
<dbReference type="InterPro" id="IPR036116">
    <property type="entry name" value="FN3_sf"/>
</dbReference>
<dbReference type="InterPro" id="IPR050964">
    <property type="entry name" value="Striated_Muscle_Regulatory"/>
</dbReference>
<keyword evidence="2" id="KW-1015">Disulfide bond</keyword>
<evidence type="ECO:0000256" key="1">
    <source>
        <dbReference type="ARBA" id="ARBA00022737"/>
    </source>
</evidence>
<keyword evidence="1" id="KW-0677">Repeat</keyword>
<gene>
    <name evidence="8" type="primary">107367227</name>
</gene>
<feature type="domain" description="Fibronectin type-III" evidence="7">
    <location>
        <begin position="974"/>
        <end position="1076"/>
    </location>
</feature>
<dbReference type="Pfam" id="PF01682">
    <property type="entry name" value="DB"/>
    <property type="match status" value="4"/>
</dbReference>
<dbReference type="InterPro" id="IPR003599">
    <property type="entry name" value="Ig_sub"/>
</dbReference>
<evidence type="ECO:0000256" key="5">
    <source>
        <dbReference type="SAM" id="Phobius"/>
    </source>
</evidence>
<dbReference type="HOGENOM" id="CLU_005277_0_0_1"/>
<dbReference type="InterPro" id="IPR013098">
    <property type="entry name" value="Ig_I-set"/>
</dbReference>
<feature type="compositionally biased region" description="Low complexity" evidence="4">
    <location>
        <begin position="268"/>
        <end position="286"/>
    </location>
</feature>
<dbReference type="OrthoDB" id="5843172at2759"/>
<evidence type="ECO:0000313" key="9">
    <source>
        <dbReference type="Proteomes" id="UP000015104"/>
    </source>
</evidence>
<feature type="domain" description="Ig-like" evidence="6">
    <location>
        <begin position="1170"/>
        <end position="1266"/>
    </location>
</feature>
<dbReference type="Pfam" id="PF00041">
    <property type="entry name" value="fn3"/>
    <property type="match status" value="5"/>
</dbReference>
<dbReference type="EnsemblMetazoa" id="tetur21g02380.1">
    <property type="protein sequence ID" value="tetur21g02380.1"/>
    <property type="gene ID" value="tetur21g02380"/>
</dbReference>
<dbReference type="eggNOG" id="ENOG502QRA3">
    <property type="taxonomic scope" value="Eukaryota"/>
</dbReference>
<dbReference type="SUPFAM" id="SSF49265">
    <property type="entry name" value="Fibronectin type III"/>
    <property type="match status" value="3"/>
</dbReference>
<dbReference type="PANTHER" id="PTHR13817:SF155">
    <property type="entry name" value="IG-LIKE AND FIBRONECTIN TYPE-III DOMAIN-CONTAINING PROTEIN C25G4.10"/>
    <property type="match status" value="1"/>
</dbReference>
<accession>T1KU72</accession>
<dbReference type="GO" id="GO:0009653">
    <property type="term" value="P:anatomical structure morphogenesis"/>
    <property type="evidence" value="ECO:0007669"/>
    <property type="project" value="UniProtKB-ARBA"/>
</dbReference>
<keyword evidence="5" id="KW-0812">Transmembrane</keyword>
<dbReference type="SUPFAM" id="SSF48726">
    <property type="entry name" value="Immunoglobulin"/>
    <property type="match status" value="3"/>
</dbReference>
<dbReference type="OMA" id="CCAAQNV"/>
<feature type="region of interest" description="Disordered" evidence="4">
    <location>
        <begin position="19"/>
        <end position="39"/>
    </location>
</feature>
<feature type="compositionally biased region" description="Polar residues" evidence="4">
    <location>
        <begin position="1533"/>
        <end position="1562"/>
    </location>
</feature>
<dbReference type="SMART" id="SM00060">
    <property type="entry name" value="FN3"/>
    <property type="match status" value="5"/>
</dbReference>
<dbReference type="InterPro" id="IPR013783">
    <property type="entry name" value="Ig-like_fold"/>
</dbReference>
<proteinExistence type="predicted"/>
<dbReference type="InterPro" id="IPR003961">
    <property type="entry name" value="FN3_dom"/>
</dbReference>
<feature type="domain" description="Fibronectin type-III" evidence="7">
    <location>
        <begin position="399"/>
        <end position="525"/>
    </location>
</feature>
<protein>
    <recommendedName>
        <fullName evidence="10">Ig-like and fibronectin type-III domain-containing protein C25G4.10</fullName>
    </recommendedName>
</protein>
<sequence>MVSSSSDPYNARRHFCSISSSSVTKSSAKQQSPVPSRSLAFDKSDQSFASNGKGKVTSSYHHSGLRKLSAVRRCSTKLLSPSSSLLKSSTLSKSFNGKSINSPIPIGTTLPTTKTSLLSTLTSFSSLNNIYCYSYYSLLTFMLILSSFTISSTSALPSVNSTSQEPVIVSPGDEAYIECTVTNLDENTVLWKSINPVKESDNGILLTAGKVRVTSDPRFSVIHRPDGNLWILKIEKVYPSDSGIYVCEVNSEPRVRVARLLNVSPFDGSTSATSSGSSGNTTASPGRSFADVDHNYTDCCIEEGVPSMCHGFCQFRGLISNRDPPQVIHRCISFLPSIAKCLADGRNHMPCCKRQSIPSVCQPVCVGNFTLTTVTDHFACMDYAAPLLACIAEGVLTLPPQPKEVSAEPASPTEILIKWSKPSAKQQTLVDWYQINITQLHSFDELGVTESASNDGSTSDADSTSSPPPPLYGLRITTKINGTLDEFKATNLKPFTMYEITMLAINKFGTSLPSATVRTLTLSPAKSKDKEPSKPARPAPELPDIKKCCVDNGLVLDRCVDILCDPVRADEATITDIMICAPWANITFKCMASGIDHTDCCRERGVSSTCLPFCEGTVKRLDFRHFVCLDHMSSYSNCILDFHGVLSSPPSDFAVASVHHDWAVLKWSPPKRLGETILKYNIHWRESSKDEVTNYNVSIAKSSPYLLDGLKPGSRYEVYVSAENKYGASRGSSRVIFSTPPIEEPEPEEEIPKAYNETACCARAGMKSSCLPLCNYQMKVSDVLALAPTCTESISTLVRCGAGGRNHIPCCRRRGVALGCLNLCAGLVDAPPLLLASRCAEDLGSIIQCMEEGSEIIPPMPTDFHTVSVNRTSVHVAWDMTPEHKMDHLKYQVRYVKTDMAAPLHPLEHTSSVNITGTTETIIKGLEPDSVYSMYVVALNDFGISLPSLVLLINTTDETHPGASGLPKSATVGPPHDIEVLLQTVDSLTFKWLPPLYIQPDRTVSYIVYYRAVNGTEVELLPKATEKWIRVETNYNSMIITNLTYNTQYAIGIQSKTDRNETSALSEIVLVWTDPAIPASVNLPLIIPAGPVVEGTNITILCVAMGTPMPVLSLYVNGQLKRREERRHISFQLANVDRNLSSIGCYAANGFGKDAQSAQSTIQVLVRFKPKAVATPSSASAYESGTAKLQCEVMGNPQPRVYWYRESKNHVQVIQDANTVFIQTPHIMQPFTWISTLLIKHSSKAHAGNYLCSAENDYGQSQATISLQINDSKPNATSALACCKEQGVSKECLPACTFDVDIESAKKIPQCIFDLDKLMACAADGSDHRQCCKRKNVPLACLRWCAGLRVPAPWPCLISSSTDIVSCFEEGKVLLPGPPRDVRVQKVIDSNRVIVKWDEPEKNPELVQYYRILWRPIGSRDLIRNQTTQPFFELEGLDSTKMYEFVVKAGNHHGLSVFTDPVVISMRESVEASIGNRLLKIFFSFALFAVFMVLLIGGILYGYKNHYLKRKPSGSGVSFENPSYMKDGGTVQIHDNGNNSHVNGNGTMVDNNRNKSQIETPS</sequence>
<feature type="domain" description="Ig-like" evidence="6">
    <location>
        <begin position="157"/>
        <end position="258"/>
    </location>
</feature>
<dbReference type="PROSITE" id="PS50853">
    <property type="entry name" value="FN3"/>
    <property type="match status" value="5"/>
</dbReference>
<evidence type="ECO:0000313" key="8">
    <source>
        <dbReference type="EnsemblMetazoa" id="tetur21g02380.1"/>
    </source>
</evidence>
<dbReference type="Pfam" id="PF07686">
    <property type="entry name" value="V-set"/>
    <property type="match status" value="1"/>
</dbReference>
<dbReference type="InterPro" id="IPR036179">
    <property type="entry name" value="Ig-like_dom_sf"/>
</dbReference>
<dbReference type="PANTHER" id="PTHR13817">
    <property type="entry name" value="TITIN"/>
    <property type="match status" value="1"/>
</dbReference>
<dbReference type="STRING" id="32264.T1KU72"/>
<dbReference type="KEGG" id="tut:107367227"/>
<feature type="domain" description="Fibronectin type-III" evidence="7">
    <location>
        <begin position="1378"/>
        <end position="1469"/>
    </location>
</feature>
<evidence type="ECO:0000259" key="6">
    <source>
        <dbReference type="PROSITE" id="PS50835"/>
    </source>
</evidence>
<feature type="region of interest" description="Disordered" evidence="4">
    <location>
        <begin position="267"/>
        <end position="287"/>
    </location>
</feature>
<reference evidence="8" key="2">
    <citation type="submission" date="2015-06" db="UniProtKB">
        <authorList>
            <consortium name="EnsemblMetazoa"/>
        </authorList>
    </citation>
    <scope>IDENTIFICATION</scope>
</reference>
<keyword evidence="5" id="KW-0472">Membrane</keyword>
<dbReference type="EMBL" id="CAEY01000550">
    <property type="status" value="NOT_ANNOTATED_CDS"/>
    <property type="molecule type" value="Genomic_DNA"/>
</dbReference>
<organism evidence="8 9">
    <name type="scientific">Tetranychus urticae</name>
    <name type="common">Two-spotted spider mite</name>
    <dbReference type="NCBI Taxonomy" id="32264"/>
    <lineage>
        <taxon>Eukaryota</taxon>
        <taxon>Metazoa</taxon>
        <taxon>Ecdysozoa</taxon>
        <taxon>Arthropoda</taxon>
        <taxon>Chelicerata</taxon>
        <taxon>Arachnida</taxon>
        <taxon>Acari</taxon>
        <taxon>Acariformes</taxon>
        <taxon>Trombidiformes</taxon>
        <taxon>Prostigmata</taxon>
        <taxon>Eleutherengona</taxon>
        <taxon>Raphignathae</taxon>
        <taxon>Tetranychoidea</taxon>
        <taxon>Tetranychidae</taxon>
        <taxon>Tetranychus</taxon>
    </lineage>
</organism>